<dbReference type="PROSITE" id="PS50088">
    <property type="entry name" value="ANK_REPEAT"/>
    <property type="match status" value="3"/>
</dbReference>
<dbReference type="Gene3D" id="1.25.40.20">
    <property type="entry name" value="Ankyrin repeat-containing domain"/>
    <property type="match status" value="1"/>
</dbReference>
<feature type="repeat" description="ANK" evidence="3">
    <location>
        <begin position="228"/>
        <end position="260"/>
    </location>
</feature>
<dbReference type="PROSITE" id="PS50297">
    <property type="entry name" value="ANK_REP_REGION"/>
    <property type="match status" value="2"/>
</dbReference>
<evidence type="ECO:0000256" key="4">
    <source>
        <dbReference type="SAM" id="Phobius"/>
    </source>
</evidence>
<dbReference type="InterPro" id="IPR002110">
    <property type="entry name" value="Ankyrin_rpt"/>
</dbReference>
<dbReference type="SMART" id="SM00248">
    <property type="entry name" value="ANK"/>
    <property type="match status" value="6"/>
</dbReference>
<feature type="repeat" description="ANK" evidence="3">
    <location>
        <begin position="192"/>
        <end position="215"/>
    </location>
</feature>
<evidence type="ECO:0000256" key="1">
    <source>
        <dbReference type="ARBA" id="ARBA00022737"/>
    </source>
</evidence>
<dbReference type="InterPro" id="IPR036770">
    <property type="entry name" value="Ankyrin_rpt-contain_sf"/>
</dbReference>
<keyword evidence="2 3" id="KW-0040">ANK repeat</keyword>
<dbReference type="AlphaFoldDB" id="A0A812ULS6"/>
<keyword evidence="4" id="KW-0472">Membrane</keyword>
<dbReference type="SUPFAM" id="SSF48403">
    <property type="entry name" value="Ankyrin repeat"/>
    <property type="match status" value="1"/>
</dbReference>
<name>A0A812ULS6_9DINO</name>
<keyword evidence="5" id="KW-0732">Signal</keyword>
<gene>
    <name evidence="6" type="primary">ANK1</name>
    <name evidence="6" type="ORF">SNAT2548_LOCUS33225</name>
</gene>
<comment type="caution">
    <text evidence="6">The sequence shown here is derived from an EMBL/GenBank/DDBJ whole genome shotgun (WGS) entry which is preliminary data.</text>
</comment>
<keyword evidence="4" id="KW-0812">Transmembrane</keyword>
<feature type="transmembrane region" description="Helical" evidence="4">
    <location>
        <begin position="535"/>
        <end position="554"/>
    </location>
</feature>
<keyword evidence="7" id="KW-1185">Reference proteome</keyword>
<keyword evidence="1" id="KW-0677">Repeat</keyword>
<keyword evidence="4" id="KW-1133">Transmembrane helix</keyword>
<evidence type="ECO:0000256" key="2">
    <source>
        <dbReference type="ARBA" id="ARBA00023043"/>
    </source>
</evidence>
<reference evidence="6" key="1">
    <citation type="submission" date="2021-02" db="EMBL/GenBank/DDBJ databases">
        <authorList>
            <person name="Dougan E. K."/>
            <person name="Rhodes N."/>
            <person name="Thang M."/>
            <person name="Chan C."/>
        </authorList>
    </citation>
    <scope>NUCLEOTIDE SEQUENCE</scope>
</reference>
<evidence type="ECO:0000313" key="7">
    <source>
        <dbReference type="Proteomes" id="UP000604046"/>
    </source>
</evidence>
<protein>
    <submittedName>
        <fullName evidence="6">ANK1 protein</fullName>
    </submittedName>
</protein>
<accession>A0A812ULS6</accession>
<evidence type="ECO:0000256" key="5">
    <source>
        <dbReference type="SAM" id="SignalP"/>
    </source>
</evidence>
<organism evidence="6 7">
    <name type="scientific">Symbiodinium natans</name>
    <dbReference type="NCBI Taxonomy" id="878477"/>
    <lineage>
        <taxon>Eukaryota</taxon>
        <taxon>Sar</taxon>
        <taxon>Alveolata</taxon>
        <taxon>Dinophyceae</taxon>
        <taxon>Suessiales</taxon>
        <taxon>Symbiodiniaceae</taxon>
        <taxon>Symbiodinium</taxon>
    </lineage>
</organism>
<feature type="chain" id="PRO_5032564867" evidence="5">
    <location>
        <begin position="17"/>
        <end position="797"/>
    </location>
</feature>
<feature type="repeat" description="ANK" evidence="3">
    <location>
        <begin position="52"/>
        <end position="75"/>
    </location>
</feature>
<proteinExistence type="predicted"/>
<evidence type="ECO:0000313" key="6">
    <source>
        <dbReference type="EMBL" id="CAE7582433.1"/>
    </source>
</evidence>
<dbReference type="OrthoDB" id="9995210at2759"/>
<evidence type="ECO:0000256" key="3">
    <source>
        <dbReference type="PROSITE-ProRule" id="PRU00023"/>
    </source>
</evidence>
<dbReference type="EMBL" id="CAJNDS010002746">
    <property type="protein sequence ID" value="CAE7582433.1"/>
    <property type="molecule type" value="Genomic_DNA"/>
</dbReference>
<dbReference type="Pfam" id="PF12796">
    <property type="entry name" value="Ank_2"/>
    <property type="match status" value="2"/>
</dbReference>
<dbReference type="PANTHER" id="PTHR24198">
    <property type="entry name" value="ANKYRIN REPEAT AND PROTEIN KINASE DOMAIN-CONTAINING PROTEIN"/>
    <property type="match status" value="1"/>
</dbReference>
<feature type="signal peptide" evidence="5">
    <location>
        <begin position="1"/>
        <end position="16"/>
    </location>
</feature>
<sequence>MKPWMCALCALSLALAADDEASQLAASVSRGDTEAVLQLLIDEWPETGFTSSGETFLHVAAQYGRVDCLRLLLQHWPAGLQARNASGATLLHVSASYGHAACLELVLDRWPEGVTLVDGTGVNCFHLAAAGGSVEVLQLLVERWAAGIRLTTKVDGVVPLQISAYFGHVEAVRLLLLHWPEGNYAHDALYGSGSYPVHAAAFAGHMPVLQLLLEHWPEGTAVRTAYGYGFTPLQMAAYVGHFEVAHALLYSWSGSYASDDRLDCKFELESWLDCGGDAGVRDEFGALLVDLLEDDEAVELMRSRLRETASQQDWRLWATPACSILVAVAAVLLEQLLAQFWRNRRPRAAHAQDPFMEGAKQLVRRAFVRCLAVKRLWRFIEVWSACNWFGTATITMNPMWWLPLVALLYCVPAAIIHGPQKVFRRPVLAIATTSLASQLAAVARHLTLLLVFAGTHHYFSETGSTARAVSSWGWAPASWYPWITNPLYDIWYLERTQGSWTHINKSLQSDWLLHWAGPVTTLEIWVNVYRGVTNFVSFWTYPAYLLIIILWQLLAASRLRCLRRCTGLVCATGPNEARDQESLERAALDLLQKQSAEFCEVDAKIRPIRGFGCPWRDFGLYQSMVLMFTDVGLDVATVVAFLRQEQYILGAITAFVVARSVLKQMYIVKPWCLWQAMQDCVRRGILRQDILDLLDEEGREEALVCSLLTGYSLFLTVTTARQMLVQLLSFVFSVYSYTNYVVRACDLTLEPGQPDQPGHINQTTAPSADKMGADLAEIHAQLGDALEAEEDMTSISF</sequence>
<feature type="transmembrane region" description="Helical" evidence="4">
    <location>
        <begin position="400"/>
        <end position="416"/>
    </location>
</feature>
<dbReference type="Proteomes" id="UP000604046">
    <property type="component" value="Unassembled WGS sequence"/>
</dbReference>
<dbReference type="PANTHER" id="PTHR24198:SF165">
    <property type="entry name" value="ANKYRIN REPEAT-CONTAINING PROTEIN-RELATED"/>
    <property type="match status" value="1"/>
</dbReference>